<dbReference type="InterPro" id="IPR000276">
    <property type="entry name" value="GPCR_Rhodpsn"/>
</dbReference>
<feature type="transmembrane region" description="Helical" evidence="11">
    <location>
        <begin position="189"/>
        <end position="215"/>
    </location>
</feature>
<dbReference type="PROSITE" id="PS00237">
    <property type="entry name" value="G_PROTEIN_RECEP_F1_1"/>
    <property type="match status" value="1"/>
</dbReference>
<keyword evidence="7 9" id="KW-0675">Receptor</keyword>
<dbReference type="PANTHER" id="PTHR11334">
    <property type="entry name" value="MAS-RELATED G-PROTEIN COUPLED RECEPTOR"/>
    <property type="match status" value="1"/>
</dbReference>
<evidence type="ECO:0000256" key="7">
    <source>
        <dbReference type="ARBA" id="ARBA00023170"/>
    </source>
</evidence>
<protein>
    <submittedName>
        <fullName evidence="14 15">Mas-related G-protein coupled receptor member X2-like</fullName>
    </submittedName>
</protein>
<evidence type="ECO:0000256" key="11">
    <source>
        <dbReference type="SAM" id="Phobius"/>
    </source>
</evidence>
<feature type="transmembrane region" description="Helical" evidence="11">
    <location>
        <begin position="151"/>
        <end position="169"/>
    </location>
</feature>
<accession>A0ABM3W8Y4</accession>
<organism evidence="13 16">
    <name type="scientific">Erinaceus europaeus</name>
    <name type="common">Western European hedgehog</name>
    <dbReference type="NCBI Taxonomy" id="9365"/>
    <lineage>
        <taxon>Eukaryota</taxon>
        <taxon>Metazoa</taxon>
        <taxon>Chordata</taxon>
        <taxon>Craniata</taxon>
        <taxon>Vertebrata</taxon>
        <taxon>Euteleostomi</taxon>
        <taxon>Mammalia</taxon>
        <taxon>Eutheria</taxon>
        <taxon>Laurasiatheria</taxon>
        <taxon>Eulipotyphla</taxon>
        <taxon>Erinaceidae</taxon>
        <taxon>Erinaceinae</taxon>
        <taxon>Erinaceus</taxon>
    </lineage>
</organism>
<evidence type="ECO:0000256" key="6">
    <source>
        <dbReference type="ARBA" id="ARBA00023136"/>
    </source>
</evidence>
<evidence type="ECO:0000256" key="9">
    <source>
        <dbReference type="RuleBase" id="RU000688"/>
    </source>
</evidence>
<evidence type="ECO:0000256" key="5">
    <source>
        <dbReference type="ARBA" id="ARBA00023040"/>
    </source>
</evidence>
<dbReference type="PANTHER" id="PTHR11334:SF29">
    <property type="entry name" value="MAS-RELATED G-PROTEIN COUPLED RECEPTOR MEMBER X2"/>
    <property type="match status" value="1"/>
</dbReference>
<name>A0ABM3W8Y4_ERIEU</name>
<feature type="transmembrane region" description="Helical" evidence="11">
    <location>
        <begin position="79"/>
        <end position="100"/>
    </location>
</feature>
<keyword evidence="3 9" id="KW-0812">Transmembrane</keyword>
<dbReference type="Gene3D" id="1.20.1070.10">
    <property type="entry name" value="Rhodopsin 7-helix transmembrane proteins"/>
    <property type="match status" value="1"/>
</dbReference>
<dbReference type="Pfam" id="PF00001">
    <property type="entry name" value="7tm_1"/>
    <property type="match status" value="1"/>
</dbReference>
<evidence type="ECO:0000256" key="10">
    <source>
        <dbReference type="SAM" id="MobiDB-lite"/>
    </source>
</evidence>
<dbReference type="InterPro" id="IPR017452">
    <property type="entry name" value="GPCR_Rhodpsn_7TM"/>
</dbReference>
<dbReference type="PRINTS" id="PR00237">
    <property type="entry name" value="GPCRRHODOPSN"/>
</dbReference>
<dbReference type="PROSITE" id="PS50262">
    <property type="entry name" value="G_PROTEIN_RECEP_F1_2"/>
    <property type="match status" value="1"/>
</dbReference>
<dbReference type="Proteomes" id="UP001652624">
    <property type="component" value="Chromosome 17"/>
</dbReference>
<comment type="similarity">
    <text evidence="9">Belongs to the G-protein coupled receptor 1 family.</text>
</comment>
<dbReference type="RefSeq" id="XP_060033047.1">
    <property type="nucleotide sequence ID" value="XM_060177064.1"/>
</dbReference>
<evidence type="ECO:0000313" key="14">
    <source>
        <dbReference type="RefSeq" id="XP_060033046.1"/>
    </source>
</evidence>
<evidence type="ECO:0000256" key="1">
    <source>
        <dbReference type="ARBA" id="ARBA00004651"/>
    </source>
</evidence>
<feature type="domain" description="G-protein coupled receptors family 1 profile" evidence="12">
    <location>
        <begin position="59"/>
        <end position="284"/>
    </location>
</feature>
<gene>
    <name evidence="14 15 16" type="primary">LOC103107157</name>
</gene>
<dbReference type="GeneID" id="103107157"/>
<keyword evidence="2" id="KW-1003">Cell membrane</keyword>
<dbReference type="SUPFAM" id="SSF81321">
    <property type="entry name" value="Family A G protein-coupled receptor-like"/>
    <property type="match status" value="1"/>
</dbReference>
<evidence type="ECO:0000256" key="3">
    <source>
        <dbReference type="ARBA" id="ARBA00022692"/>
    </source>
</evidence>
<keyword evidence="4 11" id="KW-1133">Transmembrane helix</keyword>
<comment type="subcellular location">
    <subcellularLocation>
        <location evidence="1">Cell membrane</location>
        <topology evidence="1">Multi-pass membrane protein</topology>
    </subcellularLocation>
</comment>
<evidence type="ECO:0000313" key="13">
    <source>
        <dbReference type="Proteomes" id="UP001652624"/>
    </source>
</evidence>
<evidence type="ECO:0000313" key="15">
    <source>
        <dbReference type="RefSeq" id="XP_060033047.1"/>
    </source>
</evidence>
<dbReference type="PRINTS" id="PR02108">
    <property type="entry name" value="MRGPCRFAMILY"/>
</dbReference>
<dbReference type="RefSeq" id="XP_060033048.1">
    <property type="nucleotide sequence ID" value="XM_060177065.1"/>
</dbReference>
<evidence type="ECO:0000256" key="4">
    <source>
        <dbReference type="ARBA" id="ARBA00022989"/>
    </source>
</evidence>
<feature type="region of interest" description="Disordered" evidence="10">
    <location>
        <begin position="312"/>
        <end position="336"/>
    </location>
</feature>
<evidence type="ECO:0000313" key="16">
    <source>
        <dbReference type="RefSeq" id="XP_060033048.1"/>
    </source>
</evidence>
<keyword evidence="13" id="KW-1185">Reference proteome</keyword>
<feature type="transmembrane region" description="Helical" evidence="11">
    <location>
        <begin position="227"/>
        <end position="253"/>
    </location>
</feature>
<keyword evidence="8 9" id="KW-0807">Transducer</keyword>
<evidence type="ECO:0000259" key="12">
    <source>
        <dbReference type="PROSITE" id="PS50262"/>
    </source>
</evidence>
<keyword evidence="5 9" id="KW-0297">G-protein coupled receptor</keyword>
<dbReference type="RefSeq" id="XP_060033046.1">
    <property type="nucleotide sequence ID" value="XM_060177063.1"/>
</dbReference>
<evidence type="ECO:0000256" key="2">
    <source>
        <dbReference type="ARBA" id="ARBA00022475"/>
    </source>
</evidence>
<dbReference type="InterPro" id="IPR026234">
    <property type="entry name" value="MRGPCRFAMILY"/>
</dbReference>
<proteinExistence type="inferred from homology"/>
<reference evidence="14 15" key="1">
    <citation type="submission" date="2025-05" db="UniProtKB">
        <authorList>
            <consortium name="RefSeq"/>
        </authorList>
    </citation>
    <scope>IDENTIFICATION</scope>
</reference>
<feature type="transmembrane region" description="Helical" evidence="11">
    <location>
        <begin position="48"/>
        <end position="67"/>
    </location>
</feature>
<feature type="transmembrane region" description="Helical" evidence="11">
    <location>
        <begin position="265"/>
        <end position="287"/>
    </location>
</feature>
<keyword evidence="6 11" id="KW-0472">Membrane</keyword>
<feature type="transmembrane region" description="Helical" evidence="11">
    <location>
        <begin position="112"/>
        <end position="130"/>
    </location>
</feature>
<evidence type="ECO:0000256" key="8">
    <source>
        <dbReference type="ARBA" id="ARBA00023224"/>
    </source>
</evidence>
<sequence>MEERVTSGGFLNMDPTLSTLEMEATYVNDMFSPQPSISNMEYLIVNSLRLLFALVGLAGNSVVLWLLSFHIRRNTFHTYILNLAGADFLFLCFQIIYSLGRFTFFSIPDFCISLWTFAYLSSLSILSAISTERCLSVLFPIWYHCRRPKRMSAVMCALLWALSLLLSILEGKYCDFLFQNYNHDLCQEFDFLTAAWLIFLFVLLSWTSLALLLRLQCGSQRMQLTRMYLTIGLTVLVFLLFGLPWGIHWFLVIWLQIEFNVFFDYASVLVLLSCVNSCTNPFIYFFVGSYRKQRQQRRPTFKLILQRALQDDLEEDQGEGSHPQETLEMSGRSEMS</sequence>